<dbReference type="Pfam" id="PF06985">
    <property type="entry name" value="HET"/>
    <property type="match status" value="1"/>
</dbReference>
<sequence length="646" mass="73032">MHYQPLNRQRHEVRLLTIIASSAASASEPVQCRLEHVSLDEQPQYIALSYAWGKSKNTREITVDGTRFAATESLESALRRFRDPQQDVRVWADAVCINQDDLLERSQQVQLMQRIYEQSTGVWVWLGEEADESERAIDLIDVLADCQIECLEQAGGDFEKQGPRYDATIWGSPYSWQVEGELVALAKLFARMWWHRIWVIQEVALAKEAVVFCGGRSTVWQQVVRAVDFLLAHTTEVSNILVQQTSGGIRGMPGLYRVGGIDAVRVILRCGGRYPILVLLSQHRNAEATDLRDKFVALASLAQEEGLLDDGEWYLQSVAEVYKSVARLMATRKRDGALDFLCFAGRPRARTDLPHWVPDWSYFGPKACALLQWQLEPPEISSYYGDLDSFAAAGNAYPANSHAFSFSADLEYLTAKGFKFDVVDGVSRNLPRPEAKLFTSDPASEAFLEMVQPKHGLVVYEDIGDVQEALFRTCVMDKSNIGGEKAPKEWARLFWALFYFPEMSKLPNRDYIRDWYDRIKDFDIGGHTIEMLVNHMKEKYMPSTPEDGFGPDDARTLIFIASAVERTTAFRRLAVTRRGHLALVPADSCVGDPVCILLDCHVPLILRPRNANYQIIGESFVYGSMKGRAMEDMQEGNNPLEDFVLC</sequence>
<dbReference type="InterPro" id="IPR010730">
    <property type="entry name" value="HET"/>
</dbReference>
<accession>A0A3D8RHL9</accession>
<dbReference type="OrthoDB" id="2157530at2759"/>
<keyword evidence="3" id="KW-1185">Reference proteome</keyword>
<comment type="caution">
    <text evidence="2">The sequence shown here is derived from an EMBL/GenBank/DDBJ whole genome shotgun (WGS) entry which is preliminary data.</text>
</comment>
<reference evidence="2 3" key="1">
    <citation type="journal article" date="2018" name="IMA Fungus">
        <title>IMA Genome-F 9: Draft genome sequence of Annulohypoxylon stygium, Aspergillus mulundensis, Berkeleyomyces basicola (syn. Thielaviopsis basicola), Ceratocystis smalleyi, two Cercospora beticola strains, Coleophoma cylindrospora, Fusarium fracticaudum, Phialophora cf. hyalina, and Morchella septimelata.</title>
        <authorList>
            <person name="Wingfield B.D."/>
            <person name="Bills G.F."/>
            <person name="Dong Y."/>
            <person name="Huang W."/>
            <person name="Nel W.J."/>
            <person name="Swalarsk-Parry B.S."/>
            <person name="Vaghefi N."/>
            <person name="Wilken P.M."/>
            <person name="An Z."/>
            <person name="de Beer Z.W."/>
            <person name="De Vos L."/>
            <person name="Chen L."/>
            <person name="Duong T.A."/>
            <person name="Gao Y."/>
            <person name="Hammerbacher A."/>
            <person name="Kikkert J.R."/>
            <person name="Li Y."/>
            <person name="Li H."/>
            <person name="Li K."/>
            <person name="Li Q."/>
            <person name="Liu X."/>
            <person name="Ma X."/>
            <person name="Naidoo K."/>
            <person name="Pethybridge S.J."/>
            <person name="Sun J."/>
            <person name="Steenkamp E.T."/>
            <person name="van der Nest M.A."/>
            <person name="van Wyk S."/>
            <person name="Wingfield M.J."/>
            <person name="Xiong C."/>
            <person name="Yue Q."/>
            <person name="Zhang X."/>
        </authorList>
    </citation>
    <scope>NUCLEOTIDE SEQUENCE [LARGE SCALE GENOMIC DNA]</scope>
    <source>
        <strain evidence="2 3">BP6252</strain>
    </source>
</reference>
<gene>
    <name evidence="2" type="ORF">BP6252_07248</name>
</gene>
<organism evidence="2 3">
    <name type="scientific">Coleophoma cylindrospora</name>
    <dbReference type="NCBI Taxonomy" id="1849047"/>
    <lineage>
        <taxon>Eukaryota</taxon>
        <taxon>Fungi</taxon>
        <taxon>Dikarya</taxon>
        <taxon>Ascomycota</taxon>
        <taxon>Pezizomycotina</taxon>
        <taxon>Leotiomycetes</taxon>
        <taxon>Helotiales</taxon>
        <taxon>Dermateaceae</taxon>
        <taxon>Coleophoma</taxon>
    </lineage>
</organism>
<dbReference type="AlphaFoldDB" id="A0A3D8RHL9"/>
<evidence type="ECO:0000259" key="1">
    <source>
        <dbReference type="Pfam" id="PF06985"/>
    </source>
</evidence>
<proteinExistence type="predicted"/>
<evidence type="ECO:0000313" key="3">
    <source>
        <dbReference type="Proteomes" id="UP000256645"/>
    </source>
</evidence>
<dbReference type="PANTHER" id="PTHR24148:SF73">
    <property type="entry name" value="HET DOMAIN PROTEIN (AFU_ORTHOLOGUE AFUA_8G01020)"/>
    <property type="match status" value="1"/>
</dbReference>
<dbReference type="EMBL" id="PDLM01000007">
    <property type="protein sequence ID" value="RDW73341.1"/>
    <property type="molecule type" value="Genomic_DNA"/>
</dbReference>
<protein>
    <recommendedName>
        <fullName evidence="1">Heterokaryon incompatibility domain-containing protein</fullName>
    </recommendedName>
</protein>
<evidence type="ECO:0000313" key="2">
    <source>
        <dbReference type="EMBL" id="RDW73341.1"/>
    </source>
</evidence>
<dbReference type="Proteomes" id="UP000256645">
    <property type="component" value="Unassembled WGS sequence"/>
</dbReference>
<feature type="domain" description="Heterokaryon incompatibility" evidence="1">
    <location>
        <begin position="45"/>
        <end position="202"/>
    </location>
</feature>
<name>A0A3D8RHL9_9HELO</name>
<dbReference type="PANTHER" id="PTHR24148">
    <property type="entry name" value="ANKYRIN REPEAT DOMAIN-CONTAINING PROTEIN 39 HOMOLOG-RELATED"/>
    <property type="match status" value="1"/>
</dbReference>
<dbReference type="InterPro" id="IPR052895">
    <property type="entry name" value="HetReg/Transcr_Mod"/>
</dbReference>